<evidence type="ECO:0000256" key="2">
    <source>
        <dbReference type="ARBA" id="ARBA00022723"/>
    </source>
</evidence>
<name>A0A1W1ZDX5_9FIRM</name>
<dbReference type="CDD" id="cd01335">
    <property type="entry name" value="Radical_SAM"/>
    <property type="match status" value="1"/>
</dbReference>
<dbReference type="InterPro" id="IPR006638">
    <property type="entry name" value="Elp3/MiaA/NifB-like_rSAM"/>
</dbReference>
<dbReference type="PANTHER" id="PTHR21180">
    <property type="entry name" value="ENDONUCLEASE/EXONUCLEASE/PHOSPHATASE FAMILY DOMAIN-CONTAINING PROTEIN 1"/>
    <property type="match status" value="1"/>
</dbReference>
<dbReference type="Gene3D" id="3.20.20.70">
    <property type="entry name" value="Aldolase class I"/>
    <property type="match status" value="1"/>
</dbReference>
<dbReference type="GO" id="GO:0003824">
    <property type="term" value="F:catalytic activity"/>
    <property type="evidence" value="ECO:0007669"/>
    <property type="project" value="InterPro"/>
</dbReference>
<dbReference type="SUPFAM" id="SSF102114">
    <property type="entry name" value="Radical SAM enzymes"/>
    <property type="match status" value="1"/>
</dbReference>
<keyword evidence="7" id="KW-1185">Reference proteome</keyword>
<keyword evidence="3" id="KW-0408">Iron</keyword>
<accession>A0A1W1ZDX5</accession>
<reference evidence="6 7" key="1">
    <citation type="submission" date="2017-04" db="EMBL/GenBank/DDBJ databases">
        <authorList>
            <person name="Afonso C.L."/>
            <person name="Miller P.J."/>
            <person name="Scott M.A."/>
            <person name="Spackman E."/>
            <person name="Goraichik I."/>
            <person name="Dimitrov K.M."/>
            <person name="Suarez D.L."/>
            <person name="Swayne D.E."/>
        </authorList>
    </citation>
    <scope>NUCLEOTIDE SEQUENCE [LARGE SCALE GENOMIC DNA]</scope>
    <source>
        <strain evidence="6 7">DSM 5090</strain>
    </source>
</reference>
<dbReference type="InterPro" id="IPR010994">
    <property type="entry name" value="RuvA_2-like"/>
</dbReference>
<dbReference type="STRING" id="112901.SAMN04488500_103223"/>
<dbReference type="InterPro" id="IPR007197">
    <property type="entry name" value="rSAM"/>
</dbReference>
<dbReference type="RefSeq" id="WP_245823799.1">
    <property type="nucleotide sequence ID" value="NZ_CP155572.1"/>
</dbReference>
<dbReference type="GO" id="GO:0051536">
    <property type="term" value="F:iron-sulfur cluster binding"/>
    <property type="evidence" value="ECO:0007669"/>
    <property type="project" value="UniProtKB-KW"/>
</dbReference>
<dbReference type="Proteomes" id="UP000192738">
    <property type="component" value="Unassembled WGS sequence"/>
</dbReference>
<evidence type="ECO:0000313" key="6">
    <source>
        <dbReference type="EMBL" id="SMC46665.1"/>
    </source>
</evidence>
<dbReference type="InterPro" id="IPR023874">
    <property type="entry name" value="DNA_rSAM_put"/>
</dbReference>
<dbReference type="SMART" id="SM00729">
    <property type="entry name" value="Elp3"/>
    <property type="match status" value="1"/>
</dbReference>
<dbReference type="Gene3D" id="1.10.150.320">
    <property type="entry name" value="Photosystem II 12 kDa extrinsic protein"/>
    <property type="match status" value="1"/>
</dbReference>
<evidence type="ECO:0000313" key="7">
    <source>
        <dbReference type="Proteomes" id="UP000192738"/>
    </source>
</evidence>
<sequence>MKTLATLDKLKILGEGAKYDVCASTASKVQKSGKWDIGAASPSGVCHSFTPDGRCISLFKVLLTNYCEKDCAYCPNRAGRDVARAKFAADELAGLFMDFYRRNYVEGLFLSSGVTHSTGHTMSEILKVAEILRSRYKFGGYIHLKILPGASGGDVAAAIRFANRVSLNMEAPSAAHLAKLSRTKSFDGEILDGMAKIRNHLKEQPGVSHSTQYIVGAAQEADRDILQSVTKLYGQYNLKRAYFSAFQPVDGTPLAAIGQTPLIRENRLYQSDFLLRLYGFTYSDLAFELNGNLDLELDPKLAYALKHPELFPLEINKASFNDLLKVPGLGPRSAAKIVRVRREHRLTQPAELKNAGLVLKRALSFITIDGRFYGDRSKLAKPNRQNYTQLSLWGDSRDHLLTGAMADH</sequence>
<evidence type="ECO:0000256" key="1">
    <source>
        <dbReference type="ARBA" id="ARBA00022691"/>
    </source>
</evidence>
<gene>
    <name evidence="6" type="ORF">SAMN04488500_103223</name>
</gene>
<feature type="domain" description="Radical SAM core" evidence="5">
    <location>
        <begin position="48"/>
        <end position="288"/>
    </location>
</feature>
<dbReference type="PROSITE" id="PS51918">
    <property type="entry name" value="RADICAL_SAM"/>
    <property type="match status" value="1"/>
</dbReference>
<dbReference type="SFLD" id="SFLDG01102">
    <property type="entry name" value="Uncharacterised_Radical_SAM_Su"/>
    <property type="match status" value="1"/>
</dbReference>
<keyword evidence="2" id="KW-0479">Metal-binding</keyword>
<keyword evidence="1" id="KW-0949">S-adenosyl-L-methionine</keyword>
<dbReference type="Pfam" id="PF12836">
    <property type="entry name" value="HHH_3"/>
    <property type="match status" value="1"/>
</dbReference>
<dbReference type="NCBIfam" id="TIGR03916">
    <property type="entry name" value="rSAM_link_UDG"/>
    <property type="match status" value="1"/>
</dbReference>
<dbReference type="SUPFAM" id="SSF47781">
    <property type="entry name" value="RuvA domain 2-like"/>
    <property type="match status" value="1"/>
</dbReference>
<keyword evidence="4" id="KW-0411">Iron-sulfur</keyword>
<dbReference type="GO" id="GO:0046872">
    <property type="term" value="F:metal ion binding"/>
    <property type="evidence" value="ECO:0007669"/>
    <property type="project" value="UniProtKB-KW"/>
</dbReference>
<dbReference type="InterPro" id="IPR051675">
    <property type="entry name" value="Endo/Exo/Phosphatase_dom_1"/>
</dbReference>
<dbReference type="EMBL" id="FWXI01000003">
    <property type="protein sequence ID" value="SMC46665.1"/>
    <property type="molecule type" value="Genomic_DNA"/>
</dbReference>
<evidence type="ECO:0000259" key="5">
    <source>
        <dbReference type="PROSITE" id="PS51918"/>
    </source>
</evidence>
<evidence type="ECO:0000256" key="4">
    <source>
        <dbReference type="ARBA" id="ARBA00023014"/>
    </source>
</evidence>
<dbReference type="SFLD" id="SFLDS00029">
    <property type="entry name" value="Radical_SAM"/>
    <property type="match status" value="1"/>
</dbReference>
<dbReference type="PANTHER" id="PTHR21180:SF9">
    <property type="entry name" value="TYPE II SECRETION SYSTEM PROTEIN K"/>
    <property type="match status" value="1"/>
</dbReference>
<evidence type="ECO:0000256" key="3">
    <source>
        <dbReference type="ARBA" id="ARBA00023004"/>
    </source>
</evidence>
<dbReference type="InterPro" id="IPR058240">
    <property type="entry name" value="rSAM_sf"/>
</dbReference>
<proteinExistence type="predicted"/>
<organism evidence="6 7">
    <name type="scientific">Sporomusa malonica</name>
    <dbReference type="NCBI Taxonomy" id="112901"/>
    <lineage>
        <taxon>Bacteria</taxon>
        <taxon>Bacillati</taxon>
        <taxon>Bacillota</taxon>
        <taxon>Negativicutes</taxon>
        <taxon>Selenomonadales</taxon>
        <taxon>Sporomusaceae</taxon>
        <taxon>Sporomusa</taxon>
    </lineage>
</organism>
<dbReference type="AlphaFoldDB" id="A0A1W1ZDX5"/>
<dbReference type="InterPro" id="IPR013785">
    <property type="entry name" value="Aldolase_TIM"/>
</dbReference>
<protein>
    <submittedName>
        <fullName evidence="6">Putative DNA modification/repair radical SAM protein</fullName>
    </submittedName>
</protein>